<name>A0A6I8P909_ORNAN</name>
<dbReference type="GeneTree" id="ENSGT00950000182837"/>
<feature type="compositionally biased region" description="Polar residues" evidence="1">
    <location>
        <begin position="55"/>
        <end position="72"/>
    </location>
</feature>
<dbReference type="Bgee" id="ENSOANG00000003817">
    <property type="expression patterns" value="Expressed in brain and 8 other cell types or tissues"/>
</dbReference>
<dbReference type="InterPro" id="IPR036028">
    <property type="entry name" value="SH3-like_dom_sf"/>
</dbReference>
<feature type="domain" description="Voltage-dependent L-type calcium channel subunit beta-1-4 N-terminal A" evidence="2">
    <location>
        <begin position="59"/>
        <end position="100"/>
    </location>
</feature>
<organism evidence="3 4">
    <name type="scientific">Ornithorhynchus anatinus</name>
    <name type="common">Duckbill platypus</name>
    <dbReference type="NCBI Taxonomy" id="9258"/>
    <lineage>
        <taxon>Eukaryota</taxon>
        <taxon>Metazoa</taxon>
        <taxon>Chordata</taxon>
        <taxon>Craniata</taxon>
        <taxon>Vertebrata</taxon>
        <taxon>Euteleostomi</taxon>
        <taxon>Mammalia</taxon>
        <taxon>Monotremata</taxon>
        <taxon>Ornithorhynchidae</taxon>
        <taxon>Ornithorhynchus</taxon>
    </lineage>
</organism>
<dbReference type="PANTHER" id="PTHR11824">
    <property type="entry name" value="VOLTAGE-DEPENDENT CALCIUM CHANNEL BETA SUBUNIT"/>
    <property type="match status" value="1"/>
</dbReference>
<feature type="region of interest" description="Disordered" evidence="1">
    <location>
        <begin position="177"/>
        <end position="217"/>
    </location>
</feature>
<accession>A0A6I8P909</accession>
<reference evidence="3 4" key="1">
    <citation type="journal article" date="2008" name="Nature">
        <title>Genome analysis of the platypus reveals unique signatures of evolution.</title>
        <authorList>
            <person name="Warren W.C."/>
            <person name="Hillier L.W."/>
            <person name="Marshall Graves J.A."/>
            <person name="Birney E."/>
            <person name="Ponting C.P."/>
            <person name="Grutzner F."/>
            <person name="Belov K."/>
            <person name="Miller W."/>
            <person name="Clarke L."/>
            <person name="Chinwalla A.T."/>
            <person name="Yang S.P."/>
            <person name="Heger A."/>
            <person name="Locke D.P."/>
            <person name="Miethke P."/>
            <person name="Waters P.D."/>
            <person name="Veyrunes F."/>
            <person name="Fulton L."/>
            <person name="Fulton B."/>
            <person name="Graves T."/>
            <person name="Wallis J."/>
            <person name="Puente X.S."/>
            <person name="Lopez-Otin C."/>
            <person name="Ordonez G.R."/>
            <person name="Eichler E.E."/>
            <person name="Chen L."/>
            <person name="Cheng Z."/>
            <person name="Deakin J.E."/>
            <person name="Alsop A."/>
            <person name="Thompson K."/>
            <person name="Kirby P."/>
            <person name="Papenfuss A.T."/>
            <person name="Wakefield M.J."/>
            <person name="Olender T."/>
            <person name="Lancet D."/>
            <person name="Huttley G.A."/>
            <person name="Smit A.F."/>
            <person name="Pask A."/>
            <person name="Temple-Smith P."/>
            <person name="Batzer M.A."/>
            <person name="Walker J.A."/>
            <person name="Konkel M.K."/>
            <person name="Harris R.S."/>
            <person name="Whittington C.M."/>
            <person name="Wong E.S."/>
            <person name="Gemmell N.J."/>
            <person name="Buschiazzo E."/>
            <person name="Vargas Jentzsch I.M."/>
            <person name="Merkel A."/>
            <person name="Schmitz J."/>
            <person name="Zemann A."/>
            <person name="Churakov G."/>
            <person name="Kriegs J.O."/>
            <person name="Brosius J."/>
            <person name="Murchison E.P."/>
            <person name="Sachidanandam R."/>
            <person name="Smith C."/>
            <person name="Hannon G.J."/>
            <person name="Tsend-Ayush E."/>
            <person name="McMillan D."/>
            <person name="Attenborough R."/>
            <person name="Rens W."/>
            <person name="Ferguson-Smith M."/>
            <person name="Lefevre C.M."/>
            <person name="Sharp J.A."/>
            <person name="Nicholas K.R."/>
            <person name="Ray D.A."/>
            <person name="Kube M."/>
            <person name="Reinhardt R."/>
            <person name="Pringle T.H."/>
            <person name="Taylor J."/>
            <person name="Jones R.C."/>
            <person name="Nixon B."/>
            <person name="Dacheux J.L."/>
            <person name="Niwa H."/>
            <person name="Sekita Y."/>
            <person name="Huang X."/>
            <person name="Stark A."/>
            <person name="Kheradpour P."/>
            <person name="Kellis M."/>
            <person name="Flicek P."/>
            <person name="Chen Y."/>
            <person name="Webber C."/>
            <person name="Hardison R."/>
            <person name="Nelson J."/>
            <person name="Hallsworth-Pepin K."/>
            <person name="Delehaunty K."/>
            <person name="Markovic C."/>
            <person name="Minx P."/>
            <person name="Feng Y."/>
            <person name="Kremitzki C."/>
            <person name="Mitreva M."/>
            <person name="Glasscock J."/>
            <person name="Wylie T."/>
            <person name="Wohldmann P."/>
            <person name="Thiru P."/>
            <person name="Nhan M.N."/>
            <person name="Pohl C.S."/>
            <person name="Smith S.M."/>
            <person name="Hou S."/>
            <person name="Nefedov M."/>
            <person name="de Jong P.J."/>
            <person name="Renfree M.B."/>
            <person name="Mardis E.R."/>
            <person name="Wilson R.K."/>
        </authorList>
    </citation>
    <scope>NUCLEOTIDE SEQUENCE [LARGE SCALE GENOMIC DNA]</scope>
    <source>
        <strain evidence="3 4">Glennie</strain>
    </source>
</reference>
<evidence type="ECO:0000313" key="4">
    <source>
        <dbReference type="Proteomes" id="UP000002279"/>
    </source>
</evidence>
<feature type="region of interest" description="Disordered" evidence="1">
    <location>
        <begin position="1"/>
        <end position="82"/>
    </location>
</feature>
<dbReference type="Gene3D" id="2.30.30.40">
    <property type="entry name" value="SH3 Domains"/>
    <property type="match status" value="1"/>
</dbReference>
<dbReference type="Pfam" id="PF12052">
    <property type="entry name" value="VGCC_beta4Aa_N"/>
    <property type="match status" value="1"/>
</dbReference>
<evidence type="ECO:0000313" key="3">
    <source>
        <dbReference type="Ensembl" id="ENSOANP00000050394.1"/>
    </source>
</evidence>
<reference evidence="3" key="3">
    <citation type="submission" date="2025-09" db="UniProtKB">
        <authorList>
            <consortium name="Ensembl"/>
        </authorList>
    </citation>
    <scope>IDENTIFICATION</scope>
    <source>
        <strain evidence="3">Glennie</strain>
    </source>
</reference>
<dbReference type="InterPro" id="IPR046937">
    <property type="entry name" value="CAB1-4_N_A-dom"/>
</dbReference>
<dbReference type="GO" id="GO:0005891">
    <property type="term" value="C:voltage-gated calcium channel complex"/>
    <property type="evidence" value="ECO:0007669"/>
    <property type="project" value="InterPro"/>
</dbReference>
<dbReference type="GO" id="GO:0005245">
    <property type="term" value="F:voltage-gated calcium channel activity"/>
    <property type="evidence" value="ECO:0007669"/>
    <property type="project" value="InterPro"/>
</dbReference>
<dbReference type="PRINTS" id="PR01627">
    <property type="entry name" value="LCACHANNELB1"/>
</dbReference>
<proteinExistence type="predicted"/>
<feature type="compositionally biased region" description="Low complexity" evidence="1">
    <location>
        <begin position="44"/>
        <end position="54"/>
    </location>
</feature>
<dbReference type="Proteomes" id="UP000002279">
    <property type="component" value="Chromosome 11"/>
</dbReference>
<evidence type="ECO:0000256" key="1">
    <source>
        <dbReference type="SAM" id="MobiDB-lite"/>
    </source>
</evidence>
<keyword evidence="4" id="KW-1185">Reference proteome</keyword>
<dbReference type="SUPFAM" id="SSF50044">
    <property type="entry name" value="SH3-domain"/>
    <property type="match status" value="1"/>
</dbReference>
<dbReference type="FunFam" id="2.30.30.40:FF:000068">
    <property type="entry name" value="Voltage-dependent L-type calcium channel subunit beta-1 isoform 1"/>
    <property type="match status" value="1"/>
</dbReference>
<feature type="compositionally biased region" description="Low complexity" evidence="1">
    <location>
        <begin position="183"/>
        <end position="203"/>
    </location>
</feature>
<evidence type="ECO:0000259" key="2">
    <source>
        <dbReference type="Pfam" id="PF12052"/>
    </source>
</evidence>
<dbReference type="InterPro" id="IPR005443">
    <property type="entry name" value="VDCC_L_b1su"/>
</dbReference>
<sequence>MVQKASMSRAPFPSSQEIQMDVFDNPSSQGKYSKRKGRFKRSDGSTSSDTTSNSFVRQGSAESYTSRPSDSDVSLEEDREALRKEAERQALAQLEKAKTKPVAFAVRTNVGYNPSPGDEMPVQGMAIAFEPKDFLHIKEKYNNDWWIGRLVKEGCEVSFIPSPVKLDSLRLLQEQKMRQNRLSSSKSGDNSSSSLGDVVTGPRRPTPPVSGRAYPPV</sequence>
<protein>
    <submittedName>
        <fullName evidence="3">Calcium voltage-gated channel auxiliary subunit beta 1</fullName>
    </submittedName>
</protein>
<reference evidence="3" key="2">
    <citation type="submission" date="2025-08" db="UniProtKB">
        <authorList>
            <consortium name="Ensembl"/>
        </authorList>
    </citation>
    <scope>IDENTIFICATION</scope>
    <source>
        <strain evidence="3">Glennie</strain>
    </source>
</reference>
<dbReference type="AlphaFoldDB" id="A0A6I8P909"/>
<gene>
    <name evidence="3" type="primary">CACNB1</name>
</gene>
<dbReference type="Ensembl" id="ENSOANT00000072865.1">
    <property type="protein sequence ID" value="ENSOANP00000050394.1"/>
    <property type="gene ID" value="ENSOANG00000003817.3"/>
</dbReference>